<dbReference type="SUPFAM" id="SSF53271">
    <property type="entry name" value="PRTase-like"/>
    <property type="match status" value="1"/>
</dbReference>
<evidence type="ECO:0000313" key="2">
    <source>
        <dbReference type="Proteomes" id="UP000001058"/>
    </source>
</evidence>
<keyword evidence="2" id="KW-1185">Reference proteome</keyword>
<dbReference type="CDD" id="cd06223">
    <property type="entry name" value="PRTases_typeI"/>
    <property type="match status" value="1"/>
</dbReference>
<organism evidence="2">
    <name type="scientific">Volvox carteri f. nagariensis</name>
    <dbReference type="NCBI Taxonomy" id="3068"/>
    <lineage>
        <taxon>Eukaryota</taxon>
        <taxon>Viridiplantae</taxon>
        <taxon>Chlorophyta</taxon>
        <taxon>core chlorophytes</taxon>
        <taxon>Chlorophyceae</taxon>
        <taxon>CS clade</taxon>
        <taxon>Chlamydomonadales</taxon>
        <taxon>Volvocaceae</taxon>
        <taxon>Volvox</taxon>
    </lineage>
</organism>
<dbReference type="EMBL" id="GL379549">
    <property type="protein sequence ID" value="EFJ38902.1"/>
    <property type="molecule type" value="Genomic_DNA"/>
</dbReference>
<sequence>MIDDAGVSVECAGGLTMGADPVGTAVMHAAADAGRAVDAFVVRKAQKSYGMGRQVEGPSVEGRNVVVLEDTSTTGGSALTAVEGVRKAGGNVVAVAVGKLPAPPEVTENLPAPVSEEPEKAADPGSWARILPYAARLKKTSRRNFLITAGASGALAADMLFTRRVQAERRATKILRVPDPYSDVYFPKASWILFPGYKTSWEEAQWILNSLRPALHQRGRLAAVGYSNLGLDVDEIVREIILHVRELKLEKLYFYGHSFGGMLATQ</sequence>
<evidence type="ECO:0008006" key="3">
    <source>
        <dbReference type="Google" id="ProtNLM"/>
    </source>
</evidence>
<protein>
    <recommendedName>
        <fullName evidence="3">Orotate phosphoribosyltransferase</fullName>
    </recommendedName>
</protein>
<dbReference type="InterPro" id="IPR029057">
    <property type="entry name" value="PRTase-like"/>
</dbReference>
<dbReference type="InParanoid" id="D8UMZ7"/>
<dbReference type="Proteomes" id="UP000001058">
    <property type="component" value="Unassembled WGS sequence"/>
</dbReference>
<dbReference type="InterPro" id="IPR000836">
    <property type="entry name" value="PRTase_dom"/>
</dbReference>
<reference evidence="1 2" key="1">
    <citation type="journal article" date="2010" name="Science">
        <title>Genomic analysis of organismal complexity in the multicellular green alga Volvox carteri.</title>
        <authorList>
            <person name="Prochnik S.E."/>
            <person name="Umen J."/>
            <person name="Nedelcu A.M."/>
            <person name="Hallmann A."/>
            <person name="Miller S.M."/>
            <person name="Nishii I."/>
            <person name="Ferris P."/>
            <person name="Kuo A."/>
            <person name="Mitros T."/>
            <person name="Fritz-Laylin L.K."/>
            <person name="Hellsten U."/>
            <person name="Chapman J."/>
            <person name="Simakov O."/>
            <person name="Rensing S.A."/>
            <person name="Terry A."/>
            <person name="Pangilinan J."/>
            <person name="Kapitonov V."/>
            <person name="Jurka J."/>
            <person name="Salamov A."/>
            <person name="Shapiro H."/>
            <person name="Schmutz J."/>
            <person name="Grimwood J."/>
            <person name="Lindquist E."/>
            <person name="Lucas S."/>
            <person name="Grigoriev I.V."/>
            <person name="Schmitt R."/>
            <person name="Kirk D."/>
            <person name="Rokhsar D.S."/>
        </authorList>
    </citation>
    <scope>NUCLEOTIDE SEQUENCE [LARGE SCALE GENOMIC DNA]</scope>
    <source>
        <strain evidence="2">f. Nagariensis / Eve</strain>
    </source>
</reference>
<dbReference type="Gene3D" id="3.40.50.2020">
    <property type="match status" value="1"/>
</dbReference>
<proteinExistence type="predicted"/>
<feature type="non-terminal residue" evidence="1">
    <location>
        <position position="266"/>
    </location>
</feature>
<dbReference type="KEGG" id="vcn:VOLCADRAFT_101545"/>
<gene>
    <name evidence="1" type="ORF">VOLCADRAFT_101545</name>
</gene>
<dbReference type="OrthoDB" id="10263753at2759"/>
<evidence type="ECO:0000313" key="1">
    <source>
        <dbReference type="EMBL" id="EFJ38902.1"/>
    </source>
</evidence>
<dbReference type="SUPFAM" id="SSF53474">
    <property type="entry name" value="alpha/beta-Hydrolases"/>
    <property type="match status" value="1"/>
</dbReference>
<dbReference type="InterPro" id="IPR029058">
    <property type="entry name" value="AB_hydrolase_fold"/>
</dbReference>
<dbReference type="AlphaFoldDB" id="D8UMZ7"/>
<accession>D8UMZ7</accession>
<name>D8UMZ7_VOLCA</name>